<dbReference type="EMBL" id="BMMX01000057">
    <property type="protein sequence ID" value="GGL17561.1"/>
    <property type="molecule type" value="Genomic_DNA"/>
</dbReference>
<evidence type="ECO:0000313" key="3">
    <source>
        <dbReference type="Proteomes" id="UP000656042"/>
    </source>
</evidence>
<feature type="transmembrane region" description="Helical" evidence="1">
    <location>
        <begin position="75"/>
        <end position="93"/>
    </location>
</feature>
<keyword evidence="1" id="KW-1133">Transmembrane helix</keyword>
<proteinExistence type="predicted"/>
<organism evidence="2 3">
    <name type="scientific">Mangrovihabitans endophyticus</name>
    <dbReference type="NCBI Taxonomy" id="1751298"/>
    <lineage>
        <taxon>Bacteria</taxon>
        <taxon>Bacillati</taxon>
        <taxon>Actinomycetota</taxon>
        <taxon>Actinomycetes</taxon>
        <taxon>Micromonosporales</taxon>
        <taxon>Micromonosporaceae</taxon>
        <taxon>Mangrovihabitans</taxon>
    </lineage>
</organism>
<reference evidence="2" key="1">
    <citation type="journal article" date="2014" name="Int. J. Syst. Evol. Microbiol.">
        <title>Complete genome sequence of Corynebacterium casei LMG S-19264T (=DSM 44701T), isolated from a smear-ripened cheese.</title>
        <authorList>
            <consortium name="US DOE Joint Genome Institute (JGI-PGF)"/>
            <person name="Walter F."/>
            <person name="Albersmeier A."/>
            <person name="Kalinowski J."/>
            <person name="Ruckert C."/>
        </authorList>
    </citation>
    <scope>NUCLEOTIDE SEQUENCE</scope>
    <source>
        <strain evidence="2">CGMCC 4.7299</strain>
    </source>
</reference>
<gene>
    <name evidence="2" type="ORF">GCM10012284_60160</name>
</gene>
<evidence type="ECO:0000256" key="1">
    <source>
        <dbReference type="SAM" id="Phobius"/>
    </source>
</evidence>
<sequence length="96" mass="10246">MAMSLRTPERITVTPSDNLLRRLARINPTTAFVVAVVVLLLGLFLPGVVGAALLCVLGLALAALTFTTWPVQRPAVRVVRLVLLTVLFAAVLAKTL</sequence>
<accession>A0A8J3C4Q9</accession>
<protein>
    <submittedName>
        <fullName evidence="2">Uncharacterized protein</fullName>
    </submittedName>
</protein>
<dbReference type="AlphaFoldDB" id="A0A8J3C4Q9"/>
<dbReference type="Proteomes" id="UP000656042">
    <property type="component" value="Unassembled WGS sequence"/>
</dbReference>
<name>A0A8J3C4Q9_9ACTN</name>
<keyword evidence="1" id="KW-0472">Membrane</keyword>
<evidence type="ECO:0000313" key="2">
    <source>
        <dbReference type="EMBL" id="GGL17561.1"/>
    </source>
</evidence>
<keyword evidence="3" id="KW-1185">Reference proteome</keyword>
<keyword evidence="1" id="KW-0812">Transmembrane</keyword>
<comment type="caution">
    <text evidence="2">The sequence shown here is derived from an EMBL/GenBank/DDBJ whole genome shotgun (WGS) entry which is preliminary data.</text>
</comment>
<feature type="transmembrane region" description="Helical" evidence="1">
    <location>
        <begin position="30"/>
        <end position="63"/>
    </location>
</feature>
<reference evidence="2" key="2">
    <citation type="submission" date="2020-09" db="EMBL/GenBank/DDBJ databases">
        <authorList>
            <person name="Sun Q."/>
            <person name="Zhou Y."/>
        </authorList>
    </citation>
    <scope>NUCLEOTIDE SEQUENCE</scope>
    <source>
        <strain evidence="2">CGMCC 4.7299</strain>
    </source>
</reference>